<dbReference type="Gene3D" id="2.150.10.10">
    <property type="entry name" value="Serralysin-like metalloprotease, C-terminal"/>
    <property type="match status" value="12"/>
</dbReference>
<sequence>MSFQTFVTNLYQDVLGRTPDATGLTYWVDQLEAGSISRAEVINEFVTSAEVTEVLGGTAFIYLAALGRLPDADGWEYWADELREGAELIEIAAGFVQSTEFITRYDIDVTDQNYSKTAYVEKLYQNVLGRSADTAGLNYWVQQLESGVSPEQVLLEIAQSTEFVEQSNAKVQVTLAYQGAFGVPPTTAQLNSALNAIAQGNSVLDLLENLIVDYTATSAATVNEGSSLEFTVNAFAATTTATVLTWELTGDGTNPASAADFTGPTAGTVTIPANSTSATVTIQIADKDGIEFAEGFKLVLKDASGKQVGSSSTATIIDTSSQDDVTAPVVTPVVIEYNEHTADSTVLLGKVTATDNVDVTGFEIVSGNNEGFFQINSDGEITLTAIGLASTANDFDDTGANAKNSFTLGVVAVDAAGNKSPVTAVELKILDDISDNSAEFTLTDGADSLDGSQNGAGNLFASFNAGNGNYPSDSTFTADDSIKGGDGEDTIRLHPGHAEVRDTNFQNVESVENLVVANSDVTLGFRAAEAGIQSVTSTGGGNLTLDEGYDNDEISFRGSSTGTETVLFNNQAENTELRVTFASGEVGNGSVYNATAATPGNPYAAEGSGGLAVRVQAEDGSDDLTGGVSRFEDEGIVLASDIDGVQFDVRDLGGAARGTFASVALGTQASETIVAGSGDFTALTADGSTGVYINAGAGNDHVTGTGANDFLVGGAGHDTLIGLAGDDSFLGGAGNDSINAGTGDNWIDGGLGNDTITTGNGHNEIYGGAGNDSITAGSGDDTIDGGADDNVINAGDGNNTVKAANGKNTITTGDGEDKIDVGDGDNTINAGDGENTITTGNGDNTITTGDDKDTITVGAGDNTINAGDGENTIKAGNGDNTITTGKDNDTVEVGDGDNIVTTGAGNDDITAGDGNNTIDAGEGNNNIAVGTGFNKITAGDGENTITVAPGGAGNNTITAGNGGNTIQGGDGNDTITSGTGNDSIDAGAGNDIIAAGGGVDTINAGAGDDTIQVGDAELQIGTLIDGGEGYDTLELTNDDPTVARSNDSRFVNFNNIERFHFDANTELRAQAVQFSGKDIDITGGATPADANSHLHLDATGLYRVDLTTLDVSTGELADRNLPAFTGVITTDFSGNQTVNNAFFGSSGRDNVIGGDGNDVIQGGAGNDTLDGGAGNDLIAGGEGADHLYGGTGNDTLVGEQADVVLDGGAGTDILQLGADFNDVNDAQINDIEEIQLTAANLEVVLDNQTEDLNIKGHATGPSTITGGSGDDTITGGTAADSLSGGAGNDTFVGFVGKDTINGGAGADTVVLTATSSDLNDAEDEQLVGVETISGANAPAALAIRLTKQTEAFHIIGSAFNDTLEGGAGNDTLEGGAGADLLIGGAGNDVFIDFEGNDTIDGGDDTDTLVLTGTSAALNSATDDQVKKVEAVDASGAGAGVLINLSNQSEGFTITGSDHDDTIHGGQEADSIVGGDGNDIINGNAGNDTIDGGEGNDSINGGEGDDSIEGGAGDDIILGGTGDDTINGGAGEDDITGGAGNDSIHAGVGNDTIRGFEGTDTVDGGAGNDTLILQATSQDLNSAADNQLLNVENVTAASATQAVEIDLSNQLEGFTITGSANNDTIVGGAGTNLIEAGNGNDDITGGAAADTINAGAGNDTIRGFVGADTVDGGADTDTLVLDGTSLDLNNAVDGQLVDVENVDASTADEAVELDLSAQTEGFTITGSANNDTITGGQGIDSINAGAGNDTIIGYTADDTVNGGAGIDTLLVTEAHPIQTTNDNQLVNLEKVDASGANAGVWIRLDTQSEGFEVTGSAFADTLRGGDGDDTINAGNGNDLIDGGIGNDSINAGNGNDTIFNFIGHDTVDGGQGTDTLIVEQDSAADLKNAEDDHLKNVEIVEIEGPVGVEVDLGKQTEGFIIRSTAGFADTIKGSQGNDTIFGGQGNALLDGGLGDNQLHISANFTDVSDEQIQRLQTIVLATNALTVDFGNQTEALTIKSFTGGSATITGGQGNDTITGDTGDDFITGGSGADVIYAGAGDDTIVGGEEDALLDGGTGHDVLELNAYFNDQSDSQIVAIEEITLTADNLTVILDQQNEDLLINGFTGGSSNITAGLGNDTINGDIGNDTIDGGAGNDLIYGGAGNDLIYGGAGNDLIYGGAGNDLIYGDAGNDLIYGGAGNDTIYGGAGNDTINGGSGADLIHLESDGTVDTVILEHFDAVDTITGFGTVTDDILQFSFSALAERGDLKALRTATDVPFGSPGVTTPVVTTVNNGGLDLEGVAHSSVILRVNGDFNSTAAVEDALQVGGSHRIYTSGFDQTWQPGYSFLVAYGSGSDTFIAQAVVGGNGAGNDQYFQNNELAITNLVQLTGTDVMDLTAANFAFGA</sequence>
<dbReference type="GO" id="GO:0005509">
    <property type="term" value="F:calcium ion binding"/>
    <property type="evidence" value="ECO:0007669"/>
    <property type="project" value="InterPro"/>
</dbReference>
<keyword evidence="6" id="KW-1185">Reference proteome</keyword>
<dbReference type="RefSeq" id="WP_143164418.1">
    <property type="nucleotide sequence ID" value="NZ_FQUZ01000008.1"/>
</dbReference>
<evidence type="ECO:0000256" key="1">
    <source>
        <dbReference type="ARBA" id="ARBA00004613"/>
    </source>
</evidence>
<dbReference type="InterPro" id="IPR015919">
    <property type="entry name" value="Cadherin-like_sf"/>
</dbReference>
<dbReference type="GO" id="GO:0016020">
    <property type="term" value="C:membrane"/>
    <property type="evidence" value="ECO:0007669"/>
    <property type="project" value="InterPro"/>
</dbReference>
<dbReference type="PRINTS" id="PR00313">
    <property type="entry name" value="CABNDNGRPT"/>
</dbReference>
<comment type="subcellular location">
    <subcellularLocation>
        <location evidence="1">Secreted</location>
    </subcellularLocation>
</comment>
<feature type="region of interest" description="Disordered" evidence="3">
    <location>
        <begin position="1486"/>
        <end position="1515"/>
    </location>
</feature>
<dbReference type="SUPFAM" id="SSF141072">
    <property type="entry name" value="CalX-like"/>
    <property type="match status" value="1"/>
</dbReference>
<keyword evidence="2" id="KW-0964">Secreted</keyword>
<dbReference type="InterPro" id="IPR011049">
    <property type="entry name" value="Serralysin-like_metalloprot_C"/>
</dbReference>
<feature type="region of interest" description="Disordered" evidence="3">
    <location>
        <begin position="868"/>
        <end position="908"/>
    </location>
</feature>
<dbReference type="Proteomes" id="UP000184327">
    <property type="component" value="Unassembled WGS sequence"/>
</dbReference>
<dbReference type="Gene3D" id="1.10.3130.20">
    <property type="entry name" value="Phycobilisome linker domain"/>
    <property type="match status" value="2"/>
</dbReference>
<evidence type="ECO:0000256" key="2">
    <source>
        <dbReference type="ARBA" id="ARBA00022525"/>
    </source>
</evidence>
<name>A0A1M4WV25_9BURK</name>
<dbReference type="InterPro" id="IPR002126">
    <property type="entry name" value="Cadherin-like_dom"/>
</dbReference>
<organism evidence="5 6">
    <name type="scientific">Lampropedia hyalina DSM 16112</name>
    <dbReference type="NCBI Taxonomy" id="1122156"/>
    <lineage>
        <taxon>Bacteria</taxon>
        <taxon>Pseudomonadati</taxon>
        <taxon>Pseudomonadota</taxon>
        <taxon>Betaproteobacteria</taxon>
        <taxon>Burkholderiales</taxon>
        <taxon>Comamonadaceae</taxon>
        <taxon>Lampropedia</taxon>
    </lineage>
</organism>
<dbReference type="InterPro" id="IPR038081">
    <property type="entry name" value="CalX-like_sf"/>
</dbReference>
<feature type="domain" description="Cadherin" evidence="4">
    <location>
        <begin position="329"/>
        <end position="440"/>
    </location>
</feature>
<accession>A0A1M4WV25</accession>
<dbReference type="SUPFAM" id="SSF51120">
    <property type="entry name" value="beta-Roll"/>
    <property type="match status" value="13"/>
</dbReference>
<protein>
    <submittedName>
        <fullName evidence="5">Ca2+-binding protein, RTX toxin-related</fullName>
    </submittedName>
</protein>
<evidence type="ECO:0000259" key="4">
    <source>
        <dbReference type="PROSITE" id="PS50268"/>
    </source>
</evidence>
<dbReference type="PROSITE" id="PS00330">
    <property type="entry name" value="HEMOLYSIN_CALCIUM"/>
    <property type="match status" value="14"/>
</dbReference>
<dbReference type="STRING" id="1122156.SAMN02745117_00915"/>
<proteinExistence type="predicted"/>
<dbReference type="Gene3D" id="2.60.40.60">
    <property type="entry name" value="Cadherins"/>
    <property type="match status" value="1"/>
</dbReference>
<gene>
    <name evidence="5" type="ORF">SAMN02745117_00915</name>
</gene>
<dbReference type="PROSITE" id="PS50268">
    <property type="entry name" value="CADHERIN_2"/>
    <property type="match status" value="1"/>
</dbReference>
<dbReference type="EMBL" id="FQUZ01000008">
    <property type="protein sequence ID" value="SHE85017.1"/>
    <property type="molecule type" value="Genomic_DNA"/>
</dbReference>
<dbReference type="Pfam" id="PF13946">
    <property type="entry name" value="DUF4214"/>
    <property type="match status" value="3"/>
</dbReference>
<dbReference type="Gene3D" id="2.60.40.2030">
    <property type="match status" value="1"/>
</dbReference>
<dbReference type="Pfam" id="PF00353">
    <property type="entry name" value="HemolysinCabind"/>
    <property type="match status" value="21"/>
</dbReference>
<reference evidence="5 6" key="1">
    <citation type="submission" date="2016-11" db="EMBL/GenBank/DDBJ databases">
        <authorList>
            <person name="Jaros S."/>
            <person name="Januszkiewicz K."/>
            <person name="Wedrychowicz H."/>
        </authorList>
    </citation>
    <scope>NUCLEOTIDE SEQUENCE [LARGE SCALE GENOMIC DNA]</scope>
    <source>
        <strain evidence="5 6">DSM 16112</strain>
    </source>
</reference>
<evidence type="ECO:0000313" key="5">
    <source>
        <dbReference type="EMBL" id="SHE85017.1"/>
    </source>
</evidence>
<feature type="compositionally biased region" description="Low complexity" evidence="3">
    <location>
        <begin position="831"/>
        <end position="848"/>
    </location>
</feature>
<feature type="region of interest" description="Disordered" evidence="3">
    <location>
        <begin position="813"/>
        <end position="853"/>
    </location>
</feature>
<dbReference type="InterPro" id="IPR018511">
    <property type="entry name" value="Hemolysin-typ_Ca-bd_CS"/>
</dbReference>
<evidence type="ECO:0000256" key="3">
    <source>
        <dbReference type="SAM" id="MobiDB-lite"/>
    </source>
</evidence>
<evidence type="ECO:0000313" key="6">
    <source>
        <dbReference type="Proteomes" id="UP000184327"/>
    </source>
</evidence>
<dbReference type="Gene3D" id="2.160.20.160">
    <property type="match status" value="1"/>
</dbReference>
<dbReference type="InterPro" id="IPR038255">
    <property type="entry name" value="PBS_linker_sf"/>
</dbReference>
<dbReference type="SUPFAM" id="SSF49313">
    <property type="entry name" value="Cadherin-like"/>
    <property type="match status" value="1"/>
</dbReference>
<dbReference type="CDD" id="cd11304">
    <property type="entry name" value="Cadherin_repeat"/>
    <property type="match status" value="1"/>
</dbReference>
<dbReference type="InterPro" id="IPR025282">
    <property type="entry name" value="DUF4214"/>
</dbReference>
<dbReference type="InterPro" id="IPR001343">
    <property type="entry name" value="Hemolysn_Ca-bd"/>
</dbReference>
<dbReference type="GO" id="GO:0007156">
    <property type="term" value="P:homophilic cell adhesion via plasma membrane adhesion molecules"/>
    <property type="evidence" value="ECO:0007669"/>
    <property type="project" value="InterPro"/>
</dbReference>
<dbReference type="PANTHER" id="PTHR38340">
    <property type="entry name" value="S-LAYER PROTEIN"/>
    <property type="match status" value="1"/>
</dbReference>
<dbReference type="GO" id="GO:0005576">
    <property type="term" value="C:extracellular region"/>
    <property type="evidence" value="ECO:0007669"/>
    <property type="project" value="UniProtKB-SubCell"/>
</dbReference>
<dbReference type="InterPro" id="IPR050557">
    <property type="entry name" value="RTX_toxin/Mannuronan_C5-epim"/>
</dbReference>
<dbReference type="PANTHER" id="PTHR38340:SF1">
    <property type="entry name" value="S-LAYER PROTEIN"/>
    <property type="match status" value="1"/>
</dbReference>
<dbReference type="OrthoDB" id="8607307at2"/>